<name>A0ACC1Y9L0_MELAZ</name>
<gene>
    <name evidence="1" type="ORF">OWV82_007769</name>
</gene>
<accession>A0ACC1Y9L0</accession>
<reference evidence="1 2" key="1">
    <citation type="journal article" date="2023" name="Science">
        <title>Complex scaffold remodeling in plant triterpene biosynthesis.</title>
        <authorList>
            <person name="De La Pena R."/>
            <person name="Hodgson H."/>
            <person name="Liu J.C."/>
            <person name="Stephenson M.J."/>
            <person name="Martin A.C."/>
            <person name="Owen C."/>
            <person name="Harkess A."/>
            <person name="Leebens-Mack J."/>
            <person name="Jimenez L.E."/>
            <person name="Osbourn A."/>
            <person name="Sattely E.S."/>
        </authorList>
    </citation>
    <scope>NUCLEOTIDE SEQUENCE [LARGE SCALE GENOMIC DNA]</scope>
    <source>
        <strain evidence="2">cv. JPN11</strain>
        <tissue evidence="1">Leaf</tissue>
    </source>
</reference>
<dbReference type="EMBL" id="CM051397">
    <property type="protein sequence ID" value="KAJ4719852.1"/>
    <property type="molecule type" value="Genomic_DNA"/>
</dbReference>
<protein>
    <submittedName>
        <fullName evidence="1">CLAVATA3/ESR (CLE)-related protein 46-like isoform X1</fullName>
    </submittedName>
</protein>
<organism evidence="1 2">
    <name type="scientific">Melia azedarach</name>
    <name type="common">Chinaberry tree</name>
    <dbReference type="NCBI Taxonomy" id="155640"/>
    <lineage>
        <taxon>Eukaryota</taxon>
        <taxon>Viridiplantae</taxon>
        <taxon>Streptophyta</taxon>
        <taxon>Embryophyta</taxon>
        <taxon>Tracheophyta</taxon>
        <taxon>Spermatophyta</taxon>
        <taxon>Magnoliopsida</taxon>
        <taxon>eudicotyledons</taxon>
        <taxon>Gunneridae</taxon>
        <taxon>Pentapetalae</taxon>
        <taxon>rosids</taxon>
        <taxon>malvids</taxon>
        <taxon>Sapindales</taxon>
        <taxon>Meliaceae</taxon>
        <taxon>Melia</taxon>
    </lineage>
</organism>
<evidence type="ECO:0000313" key="2">
    <source>
        <dbReference type="Proteomes" id="UP001164539"/>
    </source>
</evidence>
<proteinExistence type="predicted"/>
<evidence type="ECO:0000313" key="1">
    <source>
        <dbReference type="EMBL" id="KAJ4719852.1"/>
    </source>
</evidence>
<comment type="caution">
    <text evidence="1">The sequence shown here is derived from an EMBL/GenBank/DDBJ whole genome shotgun (WGS) entry which is preliminary data.</text>
</comment>
<dbReference type="Proteomes" id="UP001164539">
    <property type="component" value="Chromosome 4"/>
</dbReference>
<keyword evidence="2" id="KW-1185">Reference proteome</keyword>
<sequence>MRKPNLCIALMIILVVSYCNCSTAIRIHAAESVNFNLEESAHSRMSISSRYIVASWVSKIKSRKLVKDNSHKVPSGPNPIGNWHPPLASSSRP</sequence>